<evidence type="ECO:0000256" key="4">
    <source>
        <dbReference type="ARBA" id="ARBA00022692"/>
    </source>
</evidence>
<sequence>MTTLQDHPVSGGQMLPQLPVARRDSVWRRFRRASPFALIYSAAILIFYTIIFIIPFGTGIWLAFQNWDFITNPKFVGLRNFTKAFTDQYFWQALEKTILFSVVEISLGLSIALLFALALSQILGKWQNFYLSVYYLPVITPLVVSIYLWRWLYRPTGGAFNTLLSSVGLPEQPFLASPQQALWAITLVVIWAHLGTGIVLFLAGINDVPESLFEAARLDGAGFWQSFYRITLPLIRPVLVYQMVVSVIGTVQMFEAFFLIPGPGFSTRTLALYTYELGFRALNLGYGAAVSLIIFVMLLGATVFQLRRWKIEWEH</sequence>
<dbReference type="PANTHER" id="PTHR30193">
    <property type="entry name" value="ABC TRANSPORTER PERMEASE PROTEIN"/>
    <property type="match status" value="1"/>
</dbReference>
<proteinExistence type="inferred from homology"/>
<keyword evidence="2 7" id="KW-0813">Transport</keyword>
<comment type="similarity">
    <text evidence="7">Belongs to the binding-protein-dependent transport system permease family.</text>
</comment>
<dbReference type="AlphaFoldDB" id="A0A6B0YST4"/>
<keyword evidence="6 7" id="KW-0472">Membrane</keyword>
<keyword evidence="3" id="KW-1003">Cell membrane</keyword>
<keyword evidence="4 7" id="KW-0812">Transmembrane</keyword>
<organism evidence="9">
    <name type="scientific">Caldilineaceae bacterium SB0664_bin_27</name>
    <dbReference type="NCBI Taxonomy" id="2605260"/>
    <lineage>
        <taxon>Bacteria</taxon>
        <taxon>Bacillati</taxon>
        <taxon>Chloroflexota</taxon>
        <taxon>Caldilineae</taxon>
        <taxon>Caldilineales</taxon>
        <taxon>Caldilineaceae</taxon>
    </lineage>
</organism>
<name>A0A6B0YST4_9CHLR</name>
<dbReference type="InterPro" id="IPR051393">
    <property type="entry name" value="ABC_transporter_permease"/>
</dbReference>
<dbReference type="GO" id="GO:0055085">
    <property type="term" value="P:transmembrane transport"/>
    <property type="evidence" value="ECO:0007669"/>
    <property type="project" value="InterPro"/>
</dbReference>
<evidence type="ECO:0000256" key="1">
    <source>
        <dbReference type="ARBA" id="ARBA00004651"/>
    </source>
</evidence>
<dbReference type="PANTHER" id="PTHR30193:SF37">
    <property type="entry name" value="INNER MEMBRANE ABC TRANSPORTER PERMEASE PROTEIN YCJO"/>
    <property type="match status" value="1"/>
</dbReference>
<dbReference type="Pfam" id="PF00528">
    <property type="entry name" value="BPD_transp_1"/>
    <property type="match status" value="1"/>
</dbReference>
<dbReference type="InterPro" id="IPR035906">
    <property type="entry name" value="MetI-like_sf"/>
</dbReference>
<evidence type="ECO:0000256" key="5">
    <source>
        <dbReference type="ARBA" id="ARBA00022989"/>
    </source>
</evidence>
<protein>
    <submittedName>
        <fullName evidence="9">Sugar ABC transporter permease</fullName>
    </submittedName>
</protein>
<evidence type="ECO:0000256" key="7">
    <source>
        <dbReference type="RuleBase" id="RU363032"/>
    </source>
</evidence>
<dbReference type="PROSITE" id="PS50928">
    <property type="entry name" value="ABC_TM1"/>
    <property type="match status" value="1"/>
</dbReference>
<reference evidence="9" key="1">
    <citation type="submission" date="2019-09" db="EMBL/GenBank/DDBJ databases">
        <title>Characterisation of the sponge microbiome using genome-centric metagenomics.</title>
        <authorList>
            <person name="Engelberts J.P."/>
            <person name="Robbins S.J."/>
            <person name="De Goeij J.M."/>
            <person name="Aranda M."/>
            <person name="Bell S.C."/>
            <person name="Webster N.S."/>
        </authorList>
    </citation>
    <scope>NUCLEOTIDE SEQUENCE</scope>
    <source>
        <strain evidence="9">SB0664_bin_27</strain>
    </source>
</reference>
<evidence type="ECO:0000256" key="2">
    <source>
        <dbReference type="ARBA" id="ARBA00022448"/>
    </source>
</evidence>
<keyword evidence="5 7" id="KW-1133">Transmembrane helix</keyword>
<dbReference type="Gene3D" id="1.10.3720.10">
    <property type="entry name" value="MetI-like"/>
    <property type="match status" value="1"/>
</dbReference>
<dbReference type="SUPFAM" id="SSF161098">
    <property type="entry name" value="MetI-like"/>
    <property type="match status" value="1"/>
</dbReference>
<feature type="domain" description="ABC transmembrane type-1" evidence="8">
    <location>
        <begin position="94"/>
        <end position="305"/>
    </location>
</feature>
<feature type="transmembrane region" description="Helical" evidence="7">
    <location>
        <begin position="37"/>
        <end position="64"/>
    </location>
</feature>
<dbReference type="InterPro" id="IPR000515">
    <property type="entry name" value="MetI-like"/>
</dbReference>
<feature type="transmembrane region" description="Helical" evidence="7">
    <location>
        <begin position="181"/>
        <end position="203"/>
    </location>
</feature>
<comment type="caution">
    <text evidence="9">The sequence shown here is derived from an EMBL/GenBank/DDBJ whole genome shotgun (WGS) entry which is preliminary data.</text>
</comment>
<gene>
    <name evidence="9" type="ORF">F4Y42_09480</name>
</gene>
<evidence type="ECO:0000313" key="9">
    <source>
        <dbReference type="EMBL" id="MXY93667.1"/>
    </source>
</evidence>
<dbReference type="EMBL" id="VXRG01000079">
    <property type="protein sequence ID" value="MXY93667.1"/>
    <property type="molecule type" value="Genomic_DNA"/>
</dbReference>
<feature type="transmembrane region" description="Helical" evidence="7">
    <location>
        <begin position="131"/>
        <end position="152"/>
    </location>
</feature>
<dbReference type="CDD" id="cd06261">
    <property type="entry name" value="TM_PBP2"/>
    <property type="match status" value="1"/>
</dbReference>
<feature type="transmembrane region" description="Helical" evidence="7">
    <location>
        <begin position="281"/>
        <end position="304"/>
    </location>
</feature>
<evidence type="ECO:0000259" key="8">
    <source>
        <dbReference type="PROSITE" id="PS50928"/>
    </source>
</evidence>
<feature type="transmembrane region" description="Helical" evidence="7">
    <location>
        <begin position="98"/>
        <end position="119"/>
    </location>
</feature>
<evidence type="ECO:0000256" key="3">
    <source>
        <dbReference type="ARBA" id="ARBA00022475"/>
    </source>
</evidence>
<comment type="subcellular location">
    <subcellularLocation>
        <location evidence="1 7">Cell membrane</location>
        <topology evidence="1 7">Multi-pass membrane protein</topology>
    </subcellularLocation>
</comment>
<accession>A0A6B0YST4</accession>
<dbReference type="GO" id="GO:0005886">
    <property type="term" value="C:plasma membrane"/>
    <property type="evidence" value="ECO:0007669"/>
    <property type="project" value="UniProtKB-SubCell"/>
</dbReference>
<evidence type="ECO:0000256" key="6">
    <source>
        <dbReference type="ARBA" id="ARBA00023136"/>
    </source>
</evidence>
<feature type="transmembrane region" description="Helical" evidence="7">
    <location>
        <begin position="238"/>
        <end position="261"/>
    </location>
</feature>